<gene>
    <name evidence="2" type="ORF">SAMN05216474_0863</name>
</gene>
<dbReference type="STRING" id="477690.SAMN05216474_0863"/>
<keyword evidence="3" id="KW-1185">Reference proteome</keyword>
<dbReference type="EMBL" id="FPAS01000001">
    <property type="protein sequence ID" value="SFT49194.1"/>
    <property type="molecule type" value="Genomic_DNA"/>
</dbReference>
<dbReference type="Proteomes" id="UP000236454">
    <property type="component" value="Unassembled WGS sequence"/>
</dbReference>
<dbReference type="NCBIfam" id="TIGR04131">
    <property type="entry name" value="Bac_Flav_CTERM"/>
    <property type="match status" value="1"/>
</dbReference>
<feature type="chain" id="PRO_5014945402" evidence="1">
    <location>
        <begin position="20"/>
        <end position="583"/>
    </location>
</feature>
<evidence type="ECO:0000313" key="3">
    <source>
        <dbReference type="Proteomes" id="UP000236454"/>
    </source>
</evidence>
<protein>
    <submittedName>
        <fullName evidence="2">Gliding motility-associated C-terminal domain-containing protein</fullName>
    </submittedName>
</protein>
<evidence type="ECO:0000256" key="1">
    <source>
        <dbReference type="SAM" id="SignalP"/>
    </source>
</evidence>
<sequence length="583" mass="65169">MKKVLLIVLTTIFFNHVKAQTFTNPNLLGSGSNNLAALPTGWSNIPASDQNCNVSPSFQGLGDTPDLTNLNGPMPQIGIAGTPKIGSSFISGVRGDNFHEGIMQTVNGLVPGKVYHISFYQSVVKQENCRDTSGSWSVYVDNSLVLTTATSTSTLPYDDVNLIWEYRALTFTASSTSHTLKFLPTDDDLNGDIYSLQEDAALRMGIDQIIMEELIVPTYYIDTTLCNQLDYTVTFNLPNANFLWNDSDTSSTKTISSPGVYSVEVNTPDSMYINSYNVTFFNPNTALLPADTSFCFGDTLRISSPQNTYPFNWHDASNLPYYEVTETEMVTYTLSQNQCSYTDSMFVEIIKVEFTTISDTAICIGDSLTFNLDPQFNYTLNQQSVQNNVLITQTGAYLLEIEGKGCTRKDTLLVSYIPPLELSLGNDTLICENETYALVPHINDDEISYQWSTGSTSEILYISEEGHYSLLATNCCESVVEEVYITTHSCDPLVFAPNSFTPNGDRHNNAFKFESEAEFSRFEWSIYNRWGQMIFQGTSIHDFWDGSFNNEFCKDGTYVWKLTYSTTNSAYVEQLTGNILLLR</sequence>
<organism evidence="2 3">
    <name type="scientific">Lishizhenia tianjinensis</name>
    <dbReference type="NCBI Taxonomy" id="477690"/>
    <lineage>
        <taxon>Bacteria</taxon>
        <taxon>Pseudomonadati</taxon>
        <taxon>Bacteroidota</taxon>
        <taxon>Flavobacteriia</taxon>
        <taxon>Flavobacteriales</taxon>
        <taxon>Crocinitomicaceae</taxon>
        <taxon>Lishizhenia</taxon>
    </lineage>
</organism>
<keyword evidence="1" id="KW-0732">Signal</keyword>
<dbReference type="InterPro" id="IPR026341">
    <property type="entry name" value="T9SS_type_B"/>
</dbReference>
<dbReference type="AlphaFoldDB" id="A0A1I6YG46"/>
<evidence type="ECO:0000313" key="2">
    <source>
        <dbReference type="EMBL" id="SFT49194.1"/>
    </source>
</evidence>
<reference evidence="2 3" key="1">
    <citation type="submission" date="2016-10" db="EMBL/GenBank/DDBJ databases">
        <authorList>
            <person name="de Groot N.N."/>
        </authorList>
    </citation>
    <scope>NUCLEOTIDE SEQUENCE [LARGE SCALE GENOMIC DNA]</scope>
    <source>
        <strain evidence="2 3">CGMCC 1.7005</strain>
    </source>
</reference>
<accession>A0A1I6YG46</accession>
<name>A0A1I6YG46_9FLAO</name>
<feature type="signal peptide" evidence="1">
    <location>
        <begin position="1"/>
        <end position="19"/>
    </location>
</feature>
<dbReference type="OrthoDB" id="1652165at2"/>
<dbReference type="RefSeq" id="WP_139230245.1">
    <property type="nucleotide sequence ID" value="NZ_FPAS01000001.1"/>
</dbReference>
<dbReference type="Pfam" id="PF13585">
    <property type="entry name" value="CHU_C"/>
    <property type="match status" value="1"/>
</dbReference>
<proteinExistence type="predicted"/>